<keyword evidence="1" id="KW-0472">Membrane</keyword>
<evidence type="ECO:0000313" key="2">
    <source>
        <dbReference type="EMBL" id="OMD44637.1"/>
    </source>
</evidence>
<feature type="transmembrane region" description="Helical" evidence="1">
    <location>
        <begin position="21"/>
        <end position="48"/>
    </location>
</feature>
<dbReference type="Pfam" id="PF10754">
    <property type="entry name" value="DUF2569"/>
    <property type="match status" value="1"/>
</dbReference>
<name>A0ABX3H2P6_PAEBO</name>
<gene>
    <name evidence="2" type="ORF">BSK56_22420</name>
</gene>
<dbReference type="RefSeq" id="WP_076112829.1">
    <property type="nucleotide sequence ID" value="NZ_MPTB01000031.1"/>
</dbReference>
<evidence type="ECO:0000256" key="1">
    <source>
        <dbReference type="SAM" id="Phobius"/>
    </source>
</evidence>
<evidence type="ECO:0008006" key="4">
    <source>
        <dbReference type="Google" id="ProtNLM"/>
    </source>
</evidence>
<organism evidence="2 3">
    <name type="scientific">Paenibacillus borealis</name>
    <dbReference type="NCBI Taxonomy" id="160799"/>
    <lineage>
        <taxon>Bacteria</taxon>
        <taxon>Bacillati</taxon>
        <taxon>Bacillota</taxon>
        <taxon>Bacilli</taxon>
        <taxon>Bacillales</taxon>
        <taxon>Paenibacillaceae</taxon>
        <taxon>Paenibacillus</taxon>
    </lineage>
</organism>
<keyword evidence="3" id="KW-1185">Reference proteome</keyword>
<dbReference type="InterPro" id="IPR019690">
    <property type="entry name" value="DUF2569"/>
</dbReference>
<keyword evidence="1" id="KW-1133">Transmembrane helix</keyword>
<reference evidence="2 3" key="1">
    <citation type="submission" date="2016-10" db="EMBL/GenBank/DDBJ databases">
        <title>Paenibacillus species isolates.</title>
        <authorList>
            <person name="Beno S.M."/>
        </authorList>
    </citation>
    <scope>NUCLEOTIDE SEQUENCE [LARGE SCALE GENOMIC DNA]</scope>
    <source>
        <strain evidence="2 3">FSL H7-0744</strain>
    </source>
</reference>
<dbReference type="Proteomes" id="UP000187412">
    <property type="component" value="Unassembled WGS sequence"/>
</dbReference>
<feature type="transmembrane region" description="Helical" evidence="1">
    <location>
        <begin position="75"/>
        <end position="97"/>
    </location>
</feature>
<keyword evidence="1" id="KW-0812">Transmembrane</keyword>
<proteinExistence type="predicted"/>
<accession>A0ABX3H2P6</accession>
<dbReference type="EMBL" id="MPTB01000031">
    <property type="protein sequence ID" value="OMD44637.1"/>
    <property type="molecule type" value="Genomic_DNA"/>
</dbReference>
<sequence>MGTLIPDKRGMKLMSNEPKGIGGWLVLVQIGLFLTIFTLILSVIHFFFTTLGGEVWDILTSPDSNVYDPLWKPTLIFELAGNVVFLLFAAFLVVLMYRKKASFPRWMILFYAANTLFHIVDYVLLTNIPLLAEFGEDPDVQSIGRSMVLLLVWIPYFIRSRRVRNTFIN</sequence>
<feature type="transmembrane region" description="Helical" evidence="1">
    <location>
        <begin position="142"/>
        <end position="158"/>
    </location>
</feature>
<protein>
    <recommendedName>
        <fullName evidence="4">DUF2569 domain-containing protein</fullName>
    </recommendedName>
</protein>
<evidence type="ECO:0000313" key="3">
    <source>
        <dbReference type="Proteomes" id="UP000187412"/>
    </source>
</evidence>
<comment type="caution">
    <text evidence="2">The sequence shown here is derived from an EMBL/GenBank/DDBJ whole genome shotgun (WGS) entry which is preliminary data.</text>
</comment>
<feature type="transmembrane region" description="Helical" evidence="1">
    <location>
        <begin position="109"/>
        <end position="130"/>
    </location>
</feature>